<accession>A0AAU9V2U4</accession>
<dbReference type="Proteomes" id="UP001153954">
    <property type="component" value="Unassembled WGS sequence"/>
</dbReference>
<dbReference type="EMBL" id="CAKOGL010000028">
    <property type="protein sequence ID" value="CAH2105628.1"/>
    <property type="molecule type" value="Genomic_DNA"/>
</dbReference>
<protein>
    <submittedName>
        <fullName evidence="1">Uncharacterized protein</fullName>
    </submittedName>
</protein>
<reference evidence="1" key="1">
    <citation type="submission" date="2022-03" db="EMBL/GenBank/DDBJ databases">
        <authorList>
            <person name="Tunstrom K."/>
        </authorList>
    </citation>
    <scope>NUCLEOTIDE SEQUENCE</scope>
</reference>
<keyword evidence="2" id="KW-1185">Reference proteome</keyword>
<evidence type="ECO:0000313" key="1">
    <source>
        <dbReference type="EMBL" id="CAH2105628.1"/>
    </source>
</evidence>
<sequence length="108" mass="11987">MQTYRYGHESLLEAELDEVKAVIYGKNNCQLLKGSMSEFYMAAYNTTTGFVGAIKAMRQKEGPETFNTPKENPVVVVARFTRVMLGDRILEMAKSITGDPKVGYVLGA</sequence>
<evidence type="ECO:0000313" key="2">
    <source>
        <dbReference type="Proteomes" id="UP001153954"/>
    </source>
</evidence>
<dbReference type="AlphaFoldDB" id="A0AAU9V2U4"/>
<name>A0AAU9V2U4_EUPED</name>
<comment type="caution">
    <text evidence="1">The sequence shown here is derived from an EMBL/GenBank/DDBJ whole genome shotgun (WGS) entry which is preliminary data.</text>
</comment>
<gene>
    <name evidence="1" type="ORF">EEDITHA_LOCUS19867</name>
</gene>
<proteinExistence type="predicted"/>
<organism evidence="1 2">
    <name type="scientific">Euphydryas editha</name>
    <name type="common">Edith's checkerspot</name>
    <dbReference type="NCBI Taxonomy" id="104508"/>
    <lineage>
        <taxon>Eukaryota</taxon>
        <taxon>Metazoa</taxon>
        <taxon>Ecdysozoa</taxon>
        <taxon>Arthropoda</taxon>
        <taxon>Hexapoda</taxon>
        <taxon>Insecta</taxon>
        <taxon>Pterygota</taxon>
        <taxon>Neoptera</taxon>
        <taxon>Endopterygota</taxon>
        <taxon>Lepidoptera</taxon>
        <taxon>Glossata</taxon>
        <taxon>Ditrysia</taxon>
        <taxon>Papilionoidea</taxon>
        <taxon>Nymphalidae</taxon>
        <taxon>Nymphalinae</taxon>
        <taxon>Euphydryas</taxon>
    </lineage>
</organism>